<dbReference type="InterPro" id="IPR036412">
    <property type="entry name" value="HAD-like_sf"/>
</dbReference>
<dbReference type="InterPro" id="IPR006379">
    <property type="entry name" value="HAD-SF_hydro_IIB"/>
</dbReference>
<dbReference type="PANTHER" id="PTHR10000">
    <property type="entry name" value="PHOSPHOSERINE PHOSPHATASE"/>
    <property type="match status" value="1"/>
</dbReference>
<dbReference type="PANTHER" id="PTHR10000:SF25">
    <property type="entry name" value="PHOSPHATASE YKRA-RELATED"/>
    <property type="match status" value="1"/>
</dbReference>
<dbReference type="Gene3D" id="3.40.50.1000">
    <property type="entry name" value="HAD superfamily/HAD-like"/>
    <property type="match status" value="1"/>
</dbReference>
<proteinExistence type="predicted"/>
<reference evidence="1 2" key="1">
    <citation type="submission" date="2018-05" db="EMBL/GenBank/DDBJ databases">
        <title>Genetic diversity of glacier-inhabiting Cryobacterium bacteria in China and description of Cryobacterium mengkeensis sp. nov. and Arthrobacter glacialis sp. nov.</title>
        <authorList>
            <person name="Liu Q."/>
            <person name="Xin Y.-H."/>
        </authorList>
    </citation>
    <scope>NUCLEOTIDE SEQUENCE [LARGE SCALE GENOMIC DNA]</scope>
    <source>
        <strain evidence="1 2">GP3</strain>
    </source>
</reference>
<dbReference type="GO" id="GO:0005829">
    <property type="term" value="C:cytosol"/>
    <property type="evidence" value="ECO:0007669"/>
    <property type="project" value="TreeGrafter"/>
</dbReference>
<dbReference type="OrthoDB" id="3180855at2"/>
<protein>
    <submittedName>
        <fullName evidence="1">Haloacid dehalogenase</fullName>
    </submittedName>
</protein>
<keyword evidence="2" id="KW-1185">Reference proteome</keyword>
<sequence>MSLESPASTKTIQAVFLDVDGTYADYGVVPAAHEQAVKDARAAGHKVLICTGRPLPMLPPSILGAGFDGVVASAGAYLDVGGEVLIDRRFCADLAARALAVLDAHNAVYILEAQDAIYVCAAAEARLRAHIEAHFANAPAQLSKGSASILDKLVPLADLSSVVFAKISVFSSPAPMTELVAQIGAGIDVVENSIAAEGLHAGELFQAGISKADGVAAAIAYLGITRENTIAFGDGHNDLEMLAFAGLGVAIEGSPTELLTIADATAPPPRKNGIATAFALLGLN</sequence>
<dbReference type="Gene3D" id="3.30.1240.10">
    <property type="match status" value="1"/>
</dbReference>
<dbReference type="GO" id="GO:0016791">
    <property type="term" value="F:phosphatase activity"/>
    <property type="evidence" value="ECO:0007669"/>
    <property type="project" value="TreeGrafter"/>
</dbReference>
<gene>
    <name evidence="1" type="ORF">CVS29_14835</name>
</gene>
<dbReference type="RefSeq" id="WP_110107122.1">
    <property type="nucleotide sequence ID" value="NZ_JACBZZ010000001.1"/>
</dbReference>
<dbReference type="GO" id="GO:0000287">
    <property type="term" value="F:magnesium ion binding"/>
    <property type="evidence" value="ECO:0007669"/>
    <property type="project" value="TreeGrafter"/>
</dbReference>
<name>A0A2V3DQK6_9MICC</name>
<organism evidence="1 2">
    <name type="scientific">Arthrobacter psychrochitiniphilus</name>
    <dbReference type="NCBI Taxonomy" id="291045"/>
    <lineage>
        <taxon>Bacteria</taxon>
        <taxon>Bacillati</taxon>
        <taxon>Actinomycetota</taxon>
        <taxon>Actinomycetes</taxon>
        <taxon>Micrococcales</taxon>
        <taxon>Micrococcaceae</taxon>
        <taxon>Arthrobacter</taxon>
    </lineage>
</organism>
<dbReference type="NCBIfam" id="TIGR01484">
    <property type="entry name" value="HAD-SF-IIB"/>
    <property type="match status" value="1"/>
</dbReference>
<evidence type="ECO:0000313" key="2">
    <source>
        <dbReference type="Proteomes" id="UP000246303"/>
    </source>
</evidence>
<dbReference type="Proteomes" id="UP000246303">
    <property type="component" value="Unassembled WGS sequence"/>
</dbReference>
<dbReference type="SUPFAM" id="SSF56784">
    <property type="entry name" value="HAD-like"/>
    <property type="match status" value="1"/>
</dbReference>
<dbReference type="Pfam" id="PF08282">
    <property type="entry name" value="Hydrolase_3"/>
    <property type="match status" value="1"/>
</dbReference>
<dbReference type="EMBL" id="QHLZ01000011">
    <property type="protein sequence ID" value="PXA64424.1"/>
    <property type="molecule type" value="Genomic_DNA"/>
</dbReference>
<dbReference type="InterPro" id="IPR023214">
    <property type="entry name" value="HAD_sf"/>
</dbReference>
<evidence type="ECO:0000313" key="1">
    <source>
        <dbReference type="EMBL" id="PXA64424.1"/>
    </source>
</evidence>
<accession>A0A2V3DQK6</accession>
<dbReference type="AlphaFoldDB" id="A0A2V3DQK6"/>
<comment type="caution">
    <text evidence="1">The sequence shown here is derived from an EMBL/GenBank/DDBJ whole genome shotgun (WGS) entry which is preliminary data.</text>
</comment>